<organism evidence="3 4">
    <name type="scientific">Seminavis robusta</name>
    <dbReference type="NCBI Taxonomy" id="568900"/>
    <lineage>
        <taxon>Eukaryota</taxon>
        <taxon>Sar</taxon>
        <taxon>Stramenopiles</taxon>
        <taxon>Ochrophyta</taxon>
        <taxon>Bacillariophyta</taxon>
        <taxon>Bacillariophyceae</taxon>
        <taxon>Bacillariophycidae</taxon>
        <taxon>Naviculales</taxon>
        <taxon>Naviculaceae</taxon>
        <taxon>Seminavis</taxon>
    </lineage>
</organism>
<reference evidence="3" key="1">
    <citation type="submission" date="2020-06" db="EMBL/GenBank/DDBJ databases">
        <authorList>
            <consortium name="Plant Systems Biology data submission"/>
        </authorList>
    </citation>
    <scope>NUCLEOTIDE SEQUENCE</scope>
    <source>
        <strain evidence="3">D6</strain>
    </source>
</reference>
<evidence type="ECO:0000313" key="3">
    <source>
        <dbReference type="EMBL" id="CAB9506217.1"/>
    </source>
</evidence>
<feature type="compositionally biased region" description="Low complexity" evidence="1">
    <location>
        <begin position="118"/>
        <end position="129"/>
    </location>
</feature>
<name>A0A9N8HAY7_9STRA</name>
<feature type="compositionally biased region" description="Polar residues" evidence="1">
    <location>
        <begin position="200"/>
        <end position="215"/>
    </location>
</feature>
<comment type="caution">
    <text evidence="3">The sequence shown here is derived from an EMBL/GenBank/DDBJ whole genome shotgun (WGS) entry which is preliminary data.</text>
</comment>
<protein>
    <recommendedName>
        <fullName evidence="2">DUF6824 domain-containing protein</fullName>
    </recommendedName>
</protein>
<dbReference type="AlphaFoldDB" id="A0A9N8HAY7"/>
<sequence>MHSTADFDNTTEQRGGYPMSTIFPGKHDLLLGRGGETNNHSGNINFRGLIQEYKQEYQAASKGQKPAIAKKLVKRWRNLDPPGRFLAKEDGTERWVDIGDEAARRRTSKSLGEKTKRSSPSAAATAPSSGKKRRRDDSSDELHRLSNPSSELREPQASPNLAFSNSFEPFAGTGRLGTTNTYGSNDNLQLQPNQSSSSLTCGASTMTPQTASYSSTGQVKLQGGATLATGAYTGTQQAGGRYQVPSAGSNVHYHLGSHMGGAGTNVVGHSLTYGGQRNANSSDSNTIRSLLDPQQWLQLHATSLEDVPTAADLLASNVFASSSSSASVQSPPDSNNDHNPPESSDPNI</sequence>
<dbReference type="InterPro" id="IPR049227">
    <property type="entry name" value="DUF6824"/>
</dbReference>
<evidence type="ECO:0000256" key="1">
    <source>
        <dbReference type="SAM" id="MobiDB-lite"/>
    </source>
</evidence>
<feature type="compositionally biased region" description="Low complexity" evidence="1">
    <location>
        <begin position="320"/>
        <end position="334"/>
    </location>
</feature>
<evidence type="ECO:0000259" key="2">
    <source>
        <dbReference type="Pfam" id="PF20710"/>
    </source>
</evidence>
<feature type="region of interest" description="Disordered" evidence="1">
    <location>
        <begin position="320"/>
        <end position="348"/>
    </location>
</feature>
<dbReference type="Proteomes" id="UP001153069">
    <property type="component" value="Unassembled WGS sequence"/>
</dbReference>
<feature type="compositionally biased region" description="Low complexity" evidence="1">
    <location>
        <begin position="184"/>
        <end position="199"/>
    </location>
</feature>
<gene>
    <name evidence="3" type="ORF">SEMRO_258_G101180.1</name>
</gene>
<keyword evidence="4" id="KW-1185">Reference proteome</keyword>
<feature type="compositionally biased region" description="Basic and acidic residues" evidence="1">
    <location>
        <begin position="135"/>
        <end position="144"/>
    </location>
</feature>
<evidence type="ECO:0000313" key="4">
    <source>
        <dbReference type="Proteomes" id="UP001153069"/>
    </source>
</evidence>
<feature type="domain" description="DUF6824" evidence="2">
    <location>
        <begin position="28"/>
        <end position="111"/>
    </location>
</feature>
<feature type="compositionally biased region" description="Polar residues" evidence="1">
    <location>
        <begin position="1"/>
        <end position="13"/>
    </location>
</feature>
<feature type="region of interest" description="Disordered" evidence="1">
    <location>
        <begin position="1"/>
        <end position="21"/>
    </location>
</feature>
<dbReference type="Pfam" id="PF20710">
    <property type="entry name" value="DUF6824"/>
    <property type="match status" value="1"/>
</dbReference>
<accession>A0A9N8HAY7</accession>
<dbReference type="EMBL" id="CAICTM010000257">
    <property type="protein sequence ID" value="CAB9506217.1"/>
    <property type="molecule type" value="Genomic_DNA"/>
</dbReference>
<feature type="region of interest" description="Disordered" evidence="1">
    <location>
        <begin position="98"/>
        <end position="215"/>
    </location>
</feature>
<feature type="compositionally biased region" description="Polar residues" evidence="1">
    <location>
        <begin position="157"/>
        <end position="167"/>
    </location>
</feature>
<proteinExistence type="predicted"/>